<dbReference type="Pfam" id="PF05873">
    <property type="entry name" value="Mt_ATP-synt_D"/>
    <property type="match status" value="1"/>
</dbReference>
<dbReference type="AlphaFoldDB" id="A0A507EW36"/>
<keyword evidence="7" id="KW-0999">Mitochondrion inner membrane</keyword>
<proteinExistence type="inferred from homology"/>
<dbReference type="GO" id="GO:0015078">
    <property type="term" value="F:proton transmembrane transporter activity"/>
    <property type="evidence" value="ECO:0007669"/>
    <property type="project" value="InterPro"/>
</dbReference>
<sequence length="199" mass="22559">MAARKVDFSKLTATLRPDTVASVNAFRRRHADLVKQISELREQSTTINFEGYRSILSNKKVVNDAEKAFSAFRPASYDLKEQMRVIEAQEAKAVAAAEATERRINQELVELKDLLVHIETARPVDQLTSSGWSEFILDRYGQISLPPSPFGSWNSKLSLQIFTMVLKVDDVVKAVPEIDGIVEKMAKRGQWRLPGYYEK</sequence>
<name>A0A507EW36_9FUNG</name>
<dbReference type="GO" id="GO:0005743">
    <property type="term" value="C:mitochondrial inner membrane"/>
    <property type="evidence" value="ECO:0007669"/>
    <property type="project" value="UniProtKB-SubCell"/>
</dbReference>
<evidence type="ECO:0000256" key="10">
    <source>
        <dbReference type="ARBA" id="ARBA00023136"/>
    </source>
</evidence>
<evidence type="ECO:0000313" key="12">
    <source>
        <dbReference type="Proteomes" id="UP000320333"/>
    </source>
</evidence>
<organism evidence="11 12">
    <name type="scientific">Chytriomyces confervae</name>
    <dbReference type="NCBI Taxonomy" id="246404"/>
    <lineage>
        <taxon>Eukaryota</taxon>
        <taxon>Fungi</taxon>
        <taxon>Fungi incertae sedis</taxon>
        <taxon>Chytridiomycota</taxon>
        <taxon>Chytridiomycota incertae sedis</taxon>
        <taxon>Chytridiomycetes</taxon>
        <taxon>Chytridiales</taxon>
        <taxon>Chytriomycetaceae</taxon>
        <taxon>Chytriomyces</taxon>
    </lineage>
</organism>
<keyword evidence="4" id="KW-0813">Transport</keyword>
<gene>
    <name evidence="11" type="ORF">CcCBS67573_g07296</name>
</gene>
<keyword evidence="5" id="KW-0138">CF(0)</keyword>
<dbReference type="SUPFAM" id="SSF161065">
    <property type="entry name" value="ATP synthase D chain-like"/>
    <property type="match status" value="1"/>
</dbReference>
<dbReference type="Gene3D" id="6.10.280.70">
    <property type="match status" value="1"/>
</dbReference>
<dbReference type="OrthoDB" id="35799at2759"/>
<dbReference type="Proteomes" id="UP000320333">
    <property type="component" value="Unassembled WGS sequence"/>
</dbReference>
<dbReference type="InterPro" id="IPR036228">
    <property type="entry name" value="ATP_synth_F0_dsu_sf_mt"/>
</dbReference>
<evidence type="ECO:0000313" key="11">
    <source>
        <dbReference type="EMBL" id="TPX68121.1"/>
    </source>
</evidence>
<dbReference type="InterPro" id="IPR008689">
    <property type="entry name" value="ATP_synth_F0_dsu_mt"/>
</dbReference>
<evidence type="ECO:0000256" key="1">
    <source>
        <dbReference type="ARBA" id="ARBA00004273"/>
    </source>
</evidence>
<dbReference type="STRING" id="246404.A0A507EW36"/>
<comment type="similarity">
    <text evidence="2">Belongs to the ATPase d subunit family.</text>
</comment>
<evidence type="ECO:0000256" key="2">
    <source>
        <dbReference type="ARBA" id="ARBA00006842"/>
    </source>
</evidence>
<dbReference type="GO" id="GO:0045259">
    <property type="term" value="C:proton-transporting ATP synthase complex"/>
    <property type="evidence" value="ECO:0007669"/>
    <property type="project" value="UniProtKB-KW"/>
</dbReference>
<comment type="caution">
    <text evidence="11">The sequence shown here is derived from an EMBL/GenBank/DDBJ whole genome shotgun (WGS) entry which is preliminary data.</text>
</comment>
<comment type="subcellular location">
    <subcellularLocation>
        <location evidence="1">Mitochondrion inner membrane</location>
    </subcellularLocation>
</comment>
<keyword evidence="6" id="KW-0375">Hydrogen ion transport</keyword>
<dbReference type="GO" id="GO:0015986">
    <property type="term" value="P:proton motive force-driven ATP synthesis"/>
    <property type="evidence" value="ECO:0007669"/>
    <property type="project" value="InterPro"/>
</dbReference>
<dbReference type="PIRSF" id="PIRSF005514">
    <property type="entry name" value="ATPase_F0_D_mt"/>
    <property type="match status" value="1"/>
</dbReference>
<protein>
    <recommendedName>
        <fullName evidence="3">ATP synthase subunit d, mitochondrial</fullName>
    </recommendedName>
</protein>
<evidence type="ECO:0000256" key="8">
    <source>
        <dbReference type="ARBA" id="ARBA00023065"/>
    </source>
</evidence>
<accession>A0A507EW36</accession>
<evidence type="ECO:0000256" key="5">
    <source>
        <dbReference type="ARBA" id="ARBA00022547"/>
    </source>
</evidence>
<dbReference type="PANTHER" id="PTHR12700">
    <property type="entry name" value="ATP SYNTHASE SUBUNIT D, MITOCHONDRIAL"/>
    <property type="match status" value="1"/>
</dbReference>
<evidence type="ECO:0000256" key="7">
    <source>
        <dbReference type="ARBA" id="ARBA00022792"/>
    </source>
</evidence>
<keyword evidence="12" id="KW-1185">Reference proteome</keyword>
<keyword evidence="10" id="KW-0472">Membrane</keyword>
<dbReference type="EMBL" id="QEAP01000369">
    <property type="protein sequence ID" value="TPX68121.1"/>
    <property type="molecule type" value="Genomic_DNA"/>
</dbReference>
<evidence type="ECO:0000256" key="9">
    <source>
        <dbReference type="ARBA" id="ARBA00023128"/>
    </source>
</evidence>
<reference evidence="11 12" key="1">
    <citation type="journal article" date="2019" name="Sci. Rep.">
        <title>Comparative genomics of chytrid fungi reveal insights into the obligate biotrophic and pathogenic lifestyle of Synchytrium endobioticum.</title>
        <authorList>
            <person name="van de Vossenberg B.T.L.H."/>
            <person name="Warris S."/>
            <person name="Nguyen H.D.T."/>
            <person name="van Gent-Pelzer M.P.E."/>
            <person name="Joly D.L."/>
            <person name="van de Geest H.C."/>
            <person name="Bonants P.J.M."/>
            <person name="Smith D.S."/>
            <person name="Levesque C.A."/>
            <person name="van der Lee T.A.J."/>
        </authorList>
    </citation>
    <scope>NUCLEOTIDE SEQUENCE [LARGE SCALE GENOMIC DNA]</scope>
    <source>
        <strain evidence="11 12">CBS 675.73</strain>
    </source>
</reference>
<keyword evidence="9" id="KW-0496">Mitochondrion</keyword>
<evidence type="ECO:0000256" key="3">
    <source>
        <dbReference type="ARBA" id="ARBA00021688"/>
    </source>
</evidence>
<evidence type="ECO:0000256" key="6">
    <source>
        <dbReference type="ARBA" id="ARBA00022781"/>
    </source>
</evidence>
<keyword evidence="8" id="KW-0406">Ion transport</keyword>
<evidence type="ECO:0000256" key="4">
    <source>
        <dbReference type="ARBA" id="ARBA00022448"/>
    </source>
</evidence>